<evidence type="ECO:0000313" key="2">
    <source>
        <dbReference type="EMBL" id="ODR08207.1"/>
    </source>
</evidence>
<dbReference type="RefSeq" id="WP_069399627.1">
    <property type="nucleotide sequence ID" value="NZ_JACKTB010000017.1"/>
</dbReference>
<evidence type="ECO:0008006" key="4">
    <source>
        <dbReference type="Google" id="ProtNLM"/>
    </source>
</evidence>
<sequence length="107" mass="11811">MNGFLNSVVSWLRAGYPDGVPPTDTFALLALLANRLSNDEVKLVANELMLRDEFDKIDIGVLISKLTDELPSEEDIERVRARLAAQGWPLDDPHGDEHDELNGGARA</sequence>
<proteinExistence type="predicted"/>
<feature type="region of interest" description="Disordered" evidence="1">
    <location>
        <begin position="87"/>
        <end position="107"/>
    </location>
</feature>
<evidence type="ECO:0000313" key="3">
    <source>
        <dbReference type="Proteomes" id="UP000094224"/>
    </source>
</evidence>
<comment type="caution">
    <text evidence="2">The sequence shown here is derived from an EMBL/GenBank/DDBJ whole genome shotgun (WGS) entry which is preliminary data.</text>
</comment>
<evidence type="ECO:0000256" key="1">
    <source>
        <dbReference type="SAM" id="MobiDB-lite"/>
    </source>
</evidence>
<dbReference type="OrthoDB" id="4350726at2"/>
<dbReference type="Gene3D" id="1.10.10.2390">
    <property type="match status" value="1"/>
</dbReference>
<name>A0A1E3T1I5_9MYCO</name>
<dbReference type="Pfam" id="PF11829">
    <property type="entry name" value="DUF3349"/>
    <property type="match status" value="1"/>
</dbReference>
<organism evidence="2 3">
    <name type="scientific">Mycobacterium sherrisii</name>
    <dbReference type="NCBI Taxonomy" id="243061"/>
    <lineage>
        <taxon>Bacteria</taxon>
        <taxon>Bacillati</taxon>
        <taxon>Actinomycetota</taxon>
        <taxon>Actinomycetes</taxon>
        <taxon>Mycobacteriales</taxon>
        <taxon>Mycobacteriaceae</taxon>
        <taxon>Mycobacterium</taxon>
        <taxon>Mycobacterium simiae complex</taxon>
    </lineage>
</organism>
<dbReference type="Gene3D" id="6.10.140.2080">
    <property type="match status" value="1"/>
</dbReference>
<dbReference type="InterPro" id="IPR021784">
    <property type="entry name" value="DUF3349"/>
</dbReference>
<dbReference type="Proteomes" id="UP000094224">
    <property type="component" value="Unassembled WGS sequence"/>
</dbReference>
<dbReference type="EMBL" id="MIHC01000009">
    <property type="protein sequence ID" value="ODR08207.1"/>
    <property type="molecule type" value="Genomic_DNA"/>
</dbReference>
<dbReference type="STRING" id="243061.AWC25_05395"/>
<keyword evidence="3" id="KW-1185">Reference proteome</keyword>
<dbReference type="AlphaFoldDB" id="A0A1E3T1I5"/>
<gene>
    <name evidence="2" type="ORF">BHQ21_07285</name>
</gene>
<feature type="compositionally biased region" description="Basic and acidic residues" evidence="1">
    <location>
        <begin position="91"/>
        <end position="101"/>
    </location>
</feature>
<accession>A0A1E3T1I5</accession>
<protein>
    <recommendedName>
        <fullName evidence="4">DUF3349 domain-containing protein</fullName>
    </recommendedName>
</protein>
<reference evidence="3" key="1">
    <citation type="submission" date="2016-09" db="EMBL/GenBank/DDBJ databases">
        <authorList>
            <person name="Greninger A.L."/>
            <person name="Jerome K.R."/>
            <person name="Mcnair B."/>
            <person name="Wallis C."/>
            <person name="Fang F."/>
        </authorList>
    </citation>
    <scope>NUCLEOTIDE SEQUENCE [LARGE SCALE GENOMIC DNA]</scope>
    <source>
        <strain evidence="3">BC1_M4</strain>
    </source>
</reference>